<dbReference type="EnsemblPlants" id="Solyc10g019173.1.1">
    <property type="protein sequence ID" value="Solyc10g019173.1.1"/>
    <property type="gene ID" value="Solyc10g019173.1"/>
</dbReference>
<proteinExistence type="predicted"/>
<evidence type="ECO:0000313" key="3">
    <source>
        <dbReference type="Proteomes" id="UP000004994"/>
    </source>
</evidence>
<name>A0A3Q7IDB9_SOLLC</name>
<evidence type="ECO:0000313" key="2">
    <source>
        <dbReference type="EnsemblPlants" id="Solyc10g019173.1.1"/>
    </source>
</evidence>
<feature type="region of interest" description="Disordered" evidence="1">
    <location>
        <begin position="1"/>
        <end position="27"/>
    </location>
</feature>
<evidence type="ECO:0000256" key="1">
    <source>
        <dbReference type="SAM" id="MobiDB-lite"/>
    </source>
</evidence>
<protein>
    <submittedName>
        <fullName evidence="2">Uncharacterized protein</fullName>
    </submittedName>
</protein>
<dbReference type="Gramene" id="Solyc10g019173.1.1">
    <property type="protein sequence ID" value="Solyc10g019173.1.1"/>
    <property type="gene ID" value="Solyc10g019173.1"/>
</dbReference>
<accession>A0A3Q7IDB9</accession>
<reference evidence="2" key="1">
    <citation type="journal article" date="2012" name="Nature">
        <title>The tomato genome sequence provides insights into fleshy fruit evolution.</title>
        <authorList>
            <consortium name="Tomato Genome Consortium"/>
        </authorList>
    </citation>
    <scope>NUCLEOTIDE SEQUENCE [LARGE SCALE GENOMIC DNA]</scope>
    <source>
        <strain evidence="2">cv. Heinz 1706</strain>
    </source>
</reference>
<dbReference type="AlphaFoldDB" id="A0A3Q7IDB9"/>
<organism evidence="2">
    <name type="scientific">Solanum lycopersicum</name>
    <name type="common">Tomato</name>
    <name type="synonym">Lycopersicon esculentum</name>
    <dbReference type="NCBI Taxonomy" id="4081"/>
    <lineage>
        <taxon>Eukaryota</taxon>
        <taxon>Viridiplantae</taxon>
        <taxon>Streptophyta</taxon>
        <taxon>Embryophyta</taxon>
        <taxon>Tracheophyta</taxon>
        <taxon>Spermatophyta</taxon>
        <taxon>Magnoliopsida</taxon>
        <taxon>eudicotyledons</taxon>
        <taxon>Gunneridae</taxon>
        <taxon>Pentapetalae</taxon>
        <taxon>asterids</taxon>
        <taxon>lamiids</taxon>
        <taxon>Solanales</taxon>
        <taxon>Solanaceae</taxon>
        <taxon>Solanoideae</taxon>
        <taxon>Solaneae</taxon>
        <taxon>Solanum</taxon>
        <taxon>Solanum subgen. Lycopersicon</taxon>
    </lineage>
</organism>
<sequence length="127" mass="14363">MAQSPIHYPSSSSRKRRPNEMNNLENNEPIAQSLNLLIINESSRSSIEIFNWGMPQSHISSGLQRPDEMNNLENSKVIITNKLSPDVFITGGLSLDQEKEEVLITDELSPNVFIRGVLSRDQEKEEV</sequence>
<dbReference type="Proteomes" id="UP000004994">
    <property type="component" value="Chromosome 10"/>
</dbReference>
<dbReference type="InParanoid" id="A0A3Q7IDB9"/>
<reference evidence="2" key="2">
    <citation type="submission" date="2019-01" db="UniProtKB">
        <authorList>
            <consortium name="EnsemblPlants"/>
        </authorList>
    </citation>
    <scope>IDENTIFICATION</scope>
    <source>
        <strain evidence="2">cv. Heinz 1706</strain>
    </source>
</reference>
<keyword evidence="3" id="KW-1185">Reference proteome</keyword>